<protein>
    <submittedName>
        <fullName evidence="1">Uncharacterized protein</fullName>
    </submittedName>
</protein>
<keyword evidence="2" id="KW-1185">Reference proteome</keyword>
<dbReference type="Proteomes" id="UP000319557">
    <property type="component" value="Chromosome"/>
</dbReference>
<dbReference type="EMBL" id="CP036261">
    <property type="protein sequence ID" value="QDS90313.1"/>
    <property type="molecule type" value="Genomic_DNA"/>
</dbReference>
<dbReference type="OrthoDB" id="286017at2"/>
<dbReference type="RefSeq" id="WP_145123119.1">
    <property type="nucleotide sequence ID" value="NZ_CP036261.1"/>
</dbReference>
<sequence length="96" mass="11165">MAFTAPQTSEDTPIEIQELIQAFDTLPQEHRETLAPSLLRVVECSSRRRRILNLVQEALAQLRLDMKYLVFDLEATRRERDTLRDQIEGTNNGDHE</sequence>
<name>A0A517M620_9BACT</name>
<evidence type="ECO:0000313" key="1">
    <source>
        <dbReference type="EMBL" id="QDS90313.1"/>
    </source>
</evidence>
<dbReference type="KEGG" id="ruv:EC9_45200"/>
<dbReference type="AlphaFoldDB" id="A0A517M620"/>
<accession>A0A517M620</accession>
<evidence type="ECO:0000313" key="2">
    <source>
        <dbReference type="Proteomes" id="UP000319557"/>
    </source>
</evidence>
<gene>
    <name evidence="1" type="ORF">EC9_45200</name>
</gene>
<reference evidence="1 2" key="1">
    <citation type="submission" date="2019-02" db="EMBL/GenBank/DDBJ databases">
        <title>Deep-cultivation of Planctomycetes and their phenomic and genomic characterization uncovers novel biology.</title>
        <authorList>
            <person name="Wiegand S."/>
            <person name="Jogler M."/>
            <person name="Boedeker C."/>
            <person name="Pinto D."/>
            <person name="Vollmers J."/>
            <person name="Rivas-Marin E."/>
            <person name="Kohn T."/>
            <person name="Peeters S.H."/>
            <person name="Heuer A."/>
            <person name="Rast P."/>
            <person name="Oberbeckmann S."/>
            <person name="Bunk B."/>
            <person name="Jeske O."/>
            <person name="Meyerdierks A."/>
            <person name="Storesund J.E."/>
            <person name="Kallscheuer N."/>
            <person name="Luecker S."/>
            <person name="Lage O.M."/>
            <person name="Pohl T."/>
            <person name="Merkel B.J."/>
            <person name="Hornburger P."/>
            <person name="Mueller R.-W."/>
            <person name="Bruemmer F."/>
            <person name="Labrenz M."/>
            <person name="Spormann A.M."/>
            <person name="Op den Camp H."/>
            <person name="Overmann J."/>
            <person name="Amann R."/>
            <person name="Jetten M.S.M."/>
            <person name="Mascher T."/>
            <person name="Medema M.H."/>
            <person name="Devos D.P."/>
            <person name="Kaster A.-K."/>
            <person name="Ovreas L."/>
            <person name="Rohde M."/>
            <person name="Galperin M.Y."/>
            <person name="Jogler C."/>
        </authorList>
    </citation>
    <scope>NUCLEOTIDE SEQUENCE [LARGE SCALE GENOMIC DNA]</scope>
    <source>
        <strain evidence="1 2">EC9</strain>
    </source>
</reference>
<proteinExistence type="predicted"/>
<organism evidence="1 2">
    <name type="scientific">Rosistilla ulvae</name>
    <dbReference type="NCBI Taxonomy" id="1930277"/>
    <lineage>
        <taxon>Bacteria</taxon>
        <taxon>Pseudomonadati</taxon>
        <taxon>Planctomycetota</taxon>
        <taxon>Planctomycetia</taxon>
        <taxon>Pirellulales</taxon>
        <taxon>Pirellulaceae</taxon>
        <taxon>Rosistilla</taxon>
    </lineage>
</organism>